<evidence type="ECO:0000313" key="1">
    <source>
        <dbReference type="EMBL" id="KAJ9080863.1"/>
    </source>
</evidence>
<sequence length="81" mass="9066">MTYSAPCYRNESPSYSQRNTTYQPLATIKELSVPVTYSTIDGVSATKRDTTFYTKVYIPCVEPASQDVVVFAKGQRQLTDS</sequence>
<keyword evidence="2" id="KW-1185">Reference proteome</keyword>
<dbReference type="Proteomes" id="UP001165960">
    <property type="component" value="Unassembled WGS sequence"/>
</dbReference>
<gene>
    <name evidence="1" type="ORF">DSO57_1020461</name>
</gene>
<comment type="caution">
    <text evidence="1">The sequence shown here is derived from an EMBL/GenBank/DDBJ whole genome shotgun (WGS) entry which is preliminary data.</text>
</comment>
<evidence type="ECO:0000313" key="2">
    <source>
        <dbReference type="Proteomes" id="UP001165960"/>
    </source>
</evidence>
<accession>A0ACC2U228</accession>
<organism evidence="1 2">
    <name type="scientific">Entomophthora muscae</name>
    <dbReference type="NCBI Taxonomy" id="34485"/>
    <lineage>
        <taxon>Eukaryota</taxon>
        <taxon>Fungi</taxon>
        <taxon>Fungi incertae sedis</taxon>
        <taxon>Zoopagomycota</taxon>
        <taxon>Entomophthoromycotina</taxon>
        <taxon>Entomophthoromycetes</taxon>
        <taxon>Entomophthorales</taxon>
        <taxon>Entomophthoraceae</taxon>
        <taxon>Entomophthora</taxon>
    </lineage>
</organism>
<reference evidence="1" key="1">
    <citation type="submission" date="2022-04" db="EMBL/GenBank/DDBJ databases">
        <title>Genome of the entomopathogenic fungus Entomophthora muscae.</title>
        <authorList>
            <person name="Elya C."/>
            <person name="Lovett B.R."/>
            <person name="Lee E."/>
            <person name="Macias A.M."/>
            <person name="Hajek A.E."/>
            <person name="De Bivort B.L."/>
            <person name="Kasson M.T."/>
            <person name="De Fine Licht H.H."/>
            <person name="Stajich J.E."/>
        </authorList>
    </citation>
    <scope>NUCLEOTIDE SEQUENCE</scope>
    <source>
        <strain evidence="1">Berkeley</strain>
    </source>
</reference>
<proteinExistence type="predicted"/>
<name>A0ACC2U228_9FUNG</name>
<protein>
    <submittedName>
        <fullName evidence="1">Uncharacterized protein</fullName>
    </submittedName>
</protein>
<dbReference type="EMBL" id="QTSX02001516">
    <property type="protein sequence ID" value="KAJ9080863.1"/>
    <property type="molecule type" value="Genomic_DNA"/>
</dbReference>